<comment type="cofactor">
    <cofactor evidence="1">
        <name>Mo-bis(molybdopterin guanine dinucleotide)</name>
        <dbReference type="ChEBI" id="CHEBI:60539"/>
    </cofactor>
</comment>
<accession>A0A5C8PSU2</accession>
<dbReference type="PROSITE" id="PS51669">
    <property type="entry name" value="4FE4S_MOW_BIS_MGD"/>
    <property type="match status" value="1"/>
</dbReference>
<dbReference type="InterPro" id="IPR006655">
    <property type="entry name" value="Mopterin_OxRdtase_prok_CS"/>
</dbReference>
<dbReference type="Gene3D" id="3.40.228.10">
    <property type="entry name" value="Dimethylsulfoxide Reductase, domain 2"/>
    <property type="match status" value="1"/>
</dbReference>
<dbReference type="Gene3D" id="3.30.2070.10">
    <property type="entry name" value="Formate dehydrogenase/DMSO reductase"/>
    <property type="match status" value="1"/>
</dbReference>
<dbReference type="PROSITE" id="PS00932">
    <property type="entry name" value="MOLYBDOPTERIN_PROK_3"/>
    <property type="match status" value="1"/>
</dbReference>
<dbReference type="InterPro" id="IPR050612">
    <property type="entry name" value="Prok_Mopterin_Oxidored"/>
</dbReference>
<evidence type="ECO:0000256" key="4">
    <source>
        <dbReference type="ARBA" id="ARBA00022505"/>
    </source>
</evidence>
<evidence type="ECO:0000256" key="1">
    <source>
        <dbReference type="ARBA" id="ARBA00001942"/>
    </source>
</evidence>
<dbReference type="InterPro" id="IPR027467">
    <property type="entry name" value="MopterinOxRdtase_cofactor_BS"/>
</dbReference>
<dbReference type="Pfam" id="PF01568">
    <property type="entry name" value="Molydop_binding"/>
    <property type="match status" value="1"/>
</dbReference>
<dbReference type="Proteomes" id="UP000321638">
    <property type="component" value="Unassembled WGS sequence"/>
</dbReference>
<dbReference type="Gene3D" id="3.40.50.12440">
    <property type="match status" value="1"/>
</dbReference>
<keyword evidence="4" id="KW-0500">Molybdenum</keyword>
<evidence type="ECO:0000256" key="8">
    <source>
        <dbReference type="ARBA" id="ARBA00023014"/>
    </source>
</evidence>
<dbReference type="Pfam" id="PF04879">
    <property type="entry name" value="Molybdop_Fe4S4"/>
    <property type="match status" value="1"/>
</dbReference>
<dbReference type="InterPro" id="IPR006657">
    <property type="entry name" value="MoPterin_dinucl-bd_dom"/>
</dbReference>
<dbReference type="SUPFAM" id="SSF50692">
    <property type="entry name" value="ADC-like"/>
    <property type="match status" value="1"/>
</dbReference>
<comment type="similarity">
    <text evidence="2">Belongs to the prokaryotic molybdopterin-containing oxidoreductase family.</text>
</comment>
<organism evidence="10 11">
    <name type="scientific">Vineibacter terrae</name>
    <dbReference type="NCBI Taxonomy" id="2586908"/>
    <lineage>
        <taxon>Bacteria</taxon>
        <taxon>Pseudomonadati</taxon>
        <taxon>Pseudomonadota</taxon>
        <taxon>Alphaproteobacteria</taxon>
        <taxon>Hyphomicrobiales</taxon>
        <taxon>Vineibacter</taxon>
    </lineage>
</organism>
<dbReference type="InterPro" id="IPR006656">
    <property type="entry name" value="Mopterin_OxRdtase"/>
</dbReference>
<evidence type="ECO:0000313" key="10">
    <source>
        <dbReference type="EMBL" id="TXL78782.1"/>
    </source>
</evidence>
<keyword evidence="11" id="KW-1185">Reference proteome</keyword>
<evidence type="ECO:0000256" key="2">
    <source>
        <dbReference type="ARBA" id="ARBA00010312"/>
    </source>
</evidence>
<sequence>MAHGTIYQQPRVAPRAGETIVTSTCGHNCGGRCVVNAHVADGRIVKISTDPGKWNPELPPLPACARGVGQIERTYHPDRLRYPMRRTGPRGSGRFERITWDEALDAVARELLRVRAQHGNAAILDGSRSGSLSMLHGRGAAKRFLHMFGGCTDLWSNMSAEAEIFAVHMTFGAKADYKSSGREPTDYVNSRLILMWGWSPADGTFGTGTQRYLKWARQKGVRIVCVDPRRTRTSSALADEHIFIRPSTDAAALIAMAYVIVSEGLHDQAYCDRYVLGFDEEHLPEGAPAGASYRSYLLGLNDGVPKTPEWAAEITGMPAETIRRLAIEFGTTKPAALQCGYAPGRTAYGEQFHRAAYALAAITGNVGIVGGNSGVSNGATGRAGIRSLPTGSNPIKARVSSPLLADLLTRGRAGGYPADIKLVYSAGGDLFNQAPNAGKMAASLDGIEFIVAQDHFLTPTARHADIVLPATTFWERNDVHTPWAGAGHYAIFMKQAIAPMDECRNDIDIFADLARRVGITGYNDTSEIDWLRELTKDAVDDFEAFMDKGVARFPAPQDAVAFARQIRDPDNHRFSTPSGKIEIYSMAMAADPDPYGLGAMPPIPTWIAPVVPDARYPLSLCSPKSRARTHSIHGNQTDLARVDPDDVWLNPADAKARGIRDGQKVRVFSAHGATVLPARVTDRIAPGVVAIKEGAWFTPGDDGTDRQGCANAVTADRSAPCGATTYNTNQVEVAAVQ</sequence>
<protein>
    <submittedName>
        <fullName evidence="10">Dimethyl sulfoxide reductase subunit A</fullName>
    </submittedName>
</protein>
<dbReference type="GO" id="GO:0043546">
    <property type="term" value="F:molybdopterin cofactor binding"/>
    <property type="evidence" value="ECO:0007669"/>
    <property type="project" value="InterPro"/>
</dbReference>
<evidence type="ECO:0000259" key="9">
    <source>
        <dbReference type="PROSITE" id="PS51669"/>
    </source>
</evidence>
<dbReference type="GO" id="GO:0009055">
    <property type="term" value="F:electron transfer activity"/>
    <property type="evidence" value="ECO:0007669"/>
    <property type="project" value="TreeGrafter"/>
</dbReference>
<dbReference type="PANTHER" id="PTHR43742:SF3">
    <property type="entry name" value="DIMETHYL SULFOXIDE REDUCTASE DMSA"/>
    <property type="match status" value="1"/>
</dbReference>
<dbReference type="Gene3D" id="3.40.50.740">
    <property type="match status" value="1"/>
</dbReference>
<comment type="caution">
    <text evidence="10">The sequence shown here is derived from an EMBL/GenBank/DDBJ whole genome shotgun (WGS) entry which is preliminary data.</text>
</comment>
<evidence type="ECO:0000256" key="7">
    <source>
        <dbReference type="ARBA" id="ARBA00023004"/>
    </source>
</evidence>
<dbReference type="InterPro" id="IPR006963">
    <property type="entry name" value="Mopterin_OxRdtase_4Fe-4S_dom"/>
</dbReference>
<dbReference type="InterPro" id="IPR009010">
    <property type="entry name" value="Asp_de-COase-like_dom_sf"/>
</dbReference>
<evidence type="ECO:0000313" key="11">
    <source>
        <dbReference type="Proteomes" id="UP000321638"/>
    </source>
</evidence>
<feature type="domain" description="4Fe-4S Mo/W bis-MGD-type" evidence="9">
    <location>
        <begin position="18"/>
        <end position="78"/>
    </location>
</feature>
<dbReference type="GO" id="GO:0051539">
    <property type="term" value="F:4 iron, 4 sulfur cluster binding"/>
    <property type="evidence" value="ECO:0007669"/>
    <property type="project" value="UniProtKB-KW"/>
</dbReference>
<proteinExistence type="inferred from homology"/>
<dbReference type="GO" id="GO:0030151">
    <property type="term" value="F:molybdenum ion binding"/>
    <property type="evidence" value="ECO:0007669"/>
    <property type="project" value="TreeGrafter"/>
</dbReference>
<evidence type="ECO:0000256" key="3">
    <source>
        <dbReference type="ARBA" id="ARBA00022485"/>
    </source>
</evidence>
<keyword evidence="6" id="KW-0560">Oxidoreductase</keyword>
<dbReference type="GO" id="GO:0009061">
    <property type="term" value="P:anaerobic respiration"/>
    <property type="evidence" value="ECO:0007669"/>
    <property type="project" value="TreeGrafter"/>
</dbReference>
<keyword evidence="7" id="KW-0408">Iron</keyword>
<dbReference type="GO" id="GO:0016491">
    <property type="term" value="F:oxidoreductase activity"/>
    <property type="evidence" value="ECO:0007669"/>
    <property type="project" value="UniProtKB-KW"/>
</dbReference>
<dbReference type="GO" id="GO:0030288">
    <property type="term" value="C:outer membrane-bounded periplasmic space"/>
    <property type="evidence" value="ECO:0007669"/>
    <property type="project" value="TreeGrafter"/>
</dbReference>
<keyword evidence="3" id="KW-0004">4Fe-4S</keyword>
<name>A0A5C8PSU2_9HYPH</name>
<keyword evidence="8" id="KW-0411">Iron-sulfur</keyword>
<evidence type="ECO:0000256" key="6">
    <source>
        <dbReference type="ARBA" id="ARBA00023002"/>
    </source>
</evidence>
<dbReference type="SMART" id="SM00926">
    <property type="entry name" value="Molybdop_Fe4S4"/>
    <property type="match status" value="1"/>
</dbReference>
<dbReference type="PANTHER" id="PTHR43742">
    <property type="entry name" value="TRIMETHYLAMINE-N-OXIDE REDUCTASE"/>
    <property type="match status" value="1"/>
</dbReference>
<dbReference type="SUPFAM" id="SSF53706">
    <property type="entry name" value="Formate dehydrogenase/DMSO reductase, domains 1-3"/>
    <property type="match status" value="1"/>
</dbReference>
<dbReference type="PROSITE" id="PS00551">
    <property type="entry name" value="MOLYBDOPTERIN_PROK_1"/>
    <property type="match status" value="1"/>
</dbReference>
<dbReference type="Gene3D" id="2.40.40.20">
    <property type="match status" value="1"/>
</dbReference>
<dbReference type="AlphaFoldDB" id="A0A5C8PSU2"/>
<dbReference type="EMBL" id="VDUZ01000006">
    <property type="protein sequence ID" value="TXL78782.1"/>
    <property type="molecule type" value="Genomic_DNA"/>
</dbReference>
<dbReference type="OrthoDB" id="9759518at2"/>
<dbReference type="PROSITE" id="PS00490">
    <property type="entry name" value="MOLYBDOPTERIN_PROK_2"/>
    <property type="match status" value="1"/>
</dbReference>
<gene>
    <name evidence="10" type="ORF">FHP25_07245</name>
</gene>
<evidence type="ECO:0000256" key="5">
    <source>
        <dbReference type="ARBA" id="ARBA00022723"/>
    </source>
</evidence>
<dbReference type="RefSeq" id="WP_147846253.1">
    <property type="nucleotide sequence ID" value="NZ_VDUZ01000006.1"/>
</dbReference>
<keyword evidence="5" id="KW-0479">Metal-binding</keyword>
<dbReference type="Pfam" id="PF00384">
    <property type="entry name" value="Molybdopterin"/>
    <property type="match status" value="1"/>
</dbReference>
<reference evidence="10 11" key="1">
    <citation type="submission" date="2019-06" db="EMBL/GenBank/DDBJ databases">
        <title>New taxonomy in bacterial strain CC-CFT640, isolated from vineyard.</title>
        <authorList>
            <person name="Lin S.-Y."/>
            <person name="Tsai C.-F."/>
            <person name="Young C.-C."/>
        </authorList>
    </citation>
    <scope>NUCLEOTIDE SEQUENCE [LARGE SCALE GENOMIC DNA]</scope>
    <source>
        <strain evidence="10 11">CC-CFT640</strain>
    </source>
</reference>